<dbReference type="InterPro" id="IPR000160">
    <property type="entry name" value="GGDEF_dom"/>
</dbReference>
<dbReference type="Gene3D" id="3.30.70.270">
    <property type="match status" value="1"/>
</dbReference>
<evidence type="ECO:0000313" key="4">
    <source>
        <dbReference type="EMBL" id="KGT80608.1"/>
    </source>
</evidence>
<dbReference type="Proteomes" id="UP000030377">
    <property type="component" value="Unassembled WGS sequence"/>
</dbReference>
<dbReference type="FunFam" id="3.30.70.270:FF:000001">
    <property type="entry name" value="Diguanylate cyclase domain protein"/>
    <property type="match status" value="1"/>
</dbReference>
<dbReference type="Gene3D" id="3.30.450.20">
    <property type="entry name" value="PAS domain"/>
    <property type="match status" value="1"/>
</dbReference>
<keyword evidence="1" id="KW-0812">Transmembrane</keyword>
<accession>A0A0A3Z405</accession>
<dbReference type="CDD" id="cd01949">
    <property type="entry name" value="GGDEF"/>
    <property type="match status" value="1"/>
</dbReference>
<dbReference type="SMART" id="SM00267">
    <property type="entry name" value="GGDEF"/>
    <property type="match status" value="1"/>
</dbReference>
<feature type="transmembrane region" description="Helical" evidence="1">
    <location>
        <begin position="30"/>
        <end position="49"/>
    </location>
</feature>
<feature type="domain" description="EAL" evidence="2">
    <location>
        <begin position="510"/>
        <end position="760"/>
    </location>
</feature>
<evidence type="ECO:0000259" key="3">
    <source>
        <dbReference type="PROSITE" id="PS50887"/>
    </source>
</evidence>
<dbReference type="Pfam" id="PF00563">
    <property type="entry name" value="EAL"/>
    <property type="match status" value="1"/>
</dbReference>
<dbReference type="EMBL" id="JRPN01000003">
    <property type="protein sequence ID" value="KGT80608.1"/>
    <property type="molecule type" value="Genomic_DNA"/>
</dbReference>
<dbReference type="AlphaFoldDB" id="A0A0A3Z405"/>
<feature type="transmembrane region" description="Helical" evidence="1">
    <location>
        <begin position="153"/>
        <end position="186"/>
    </location>
</feature>
<dbReference type="Pfam" id="PF00990">
    <property type="entry name" value="GGDEF"/>
    <property type="match status" value="1"/>
</dbReference>
<sequence>MQLADQKQSDRDELEPILYAALINSMVQNFWAIFLGSASAAVAAVMTALKTGDVWLWPLAFLLIAIGTARAFQMRGYENRTHPLSFEEAKHLEPRYWLGALSYAAVLGLWSFVVIYNNDDPIADMLCVAIGIGYTAGGAARNYGQPRVIQWHVALACAPMSLALLLHGGFYHIGLAVLLVFFFVGLKNINLSLHAIFVKALTSSFRESALASQFDTALNNMPHGLCMFRADGRLAVMNHRFGELMALPEDLVKRGATAADIVSACIAAGSISAESGKQILAEIEHARICEIVTADPDSSRGRALAWTFQPMTGGGTVLLLEDITERTNAEARITHLARYDELTALPNRVSFRDEIERLLVISHDAERLSALLFVDLDQFKQVNDTLGHPCGDQLLCAVANRLREMLRPEDFVARFGGDEFVVFQQNISSPEDAASLARRIVERLSERYRIDNHLVEIGASVGIALTSPDGDVRADTLLKNADMALYRAKADGRGTFCFFRDEMAATVEARRILELDLRKALANEEFELFYQPLVNLKSGKITTCEALLRWNHPVRGTVSPVDIIPVAEDMGLIVDLGRWILRRACMECMKWPDGVSVAVNFSPQQFHQRDVLSEIRYALEVSGLPAHRLEIEITESSLLRNTQLTHDTLSQLHALGVRISLDDFGTGYSSLSYLHNFPMQKVKIDRSFLEGIDTDRPLTLLRGVARLSADLGMAVVVEGIETNEQLELISADGTVSEAQGYLFSRPVPAVRMRQLLNASHGRRGESLLQVVGSRSFA</sequence>
<dbReference type="GO" id="GO:0003824">
    <property type="term" value="F:catalytic activity"/>
    <property type="evidence" value="ECO:0007669"/>
    <property type="project" value="UniProtKB-ARBA"/>
</dbReference>
<dbReference type="InterPro" id="IPR052155">
    <property type="entry name" value="Biofilm_reg_signaling"/>
</dbReference>
<dbReference type="PANTHER" id="PTHR44757">
    <property type="entry name" value="DIGUANYLATE CYCLASE DGCP"/>
    <property type="match status" value="1"/>
</dbReference>
<feature type="transmembrane region" description="Helical" evidence="1">
    <location>
        <begin position="55"/>
        <end position="72"/>
    </location>
</feature>
<dbReference type="STRING" id="375.BKD09_RS10180"/>
<dbReference type="SMART" id="SM00052">
    <property type="entry name" value="EAL"/>
    <property type="match status" value="1"/>
</dbReference>
<proteinExistence type="predicted"/>
<dbReference type="Gene3D" id="3.20.20.450">
    <property type="entry name" value="EAL domain"/>
    <property type="match status" value="1"/>
</dbReference>
<dbReference type="CDD" id="cd01948">
    <property type="entry name" value="EAL"/>
    <property type="match status" value="1"/>
</dbReference>
<feature type="domain" description="GGDEF" evidence="3">
    <location>
        <begin position="367"/>
        <end position="501"/>
    </location>
</feature>
<dbReference type="InterPro" id="IPR035919">
    <property type="entry name" value="EAL_sf"/>
</dbReference>
<dbReference type="RefSeq" id="WP_041953819.1">
    <property type="nucleotide sequence ID" value="NZ_CP081350.1"/>
</dbReference>
<dbReference type="Pfam" id="PF12860">
    <property type="entry name" value="PAS_7"/>
    <property type="match status" value="1"/>
</dbReference>
<dbReference type="eggNOG" id="COG5001">
    <property type="taxonomic scope" value="Bacteria"/>
</dbReference>
<keyword evidence="1" id="KW-0472">Membrane</keyword>
<dbReference type="InterPro" id="IPR043128">
    <property type="entry name" value="Rev_trsase/Diguanyl_cyclase"/>
</dbReference>
<feature type="transmembrane region" description="Helical" evidence="1">
    <location>
        <begin position="122"/>
        <end position="141"/>
    </location>
</feature>
<name>A0A0A3Z405_BRAJP</name>
<dbReference type="SUPFAM" id="SSF55073">
    <property type="entry name" value="Nucleotide cyclase"/>
    <property type="match status" value="1"/>
</dbReference>
<feature type="transmembrane region" description="Helical" evidence="1">
    <location>
        <begin position="96"/>
        <end position="116"/>
    </location>
</feature>
<dbReference type="NCBIfam" id="TIGR00254">
    <property type="entry name" value="GGDEF"/>
    <property type="match status" value="1"/>
</dbReference>
<organism evidence="4 5">
    <name type="scientific">Bradyrhizobium japonicum</name>
    <dbReference type="NCBI Taxonomy" id="375"/>
    <lineage>
        <taxon>Bacteria</taxon>
        <taxon>Pseudomonadati</taxon>
        <taxon>Pseudomonadota</taxon>
        <taxon>Alphaproteobacteria</taxon>
        <taxon>Hyphomicrobiales</taxon>
        <taxon>Nitrobacteraceae</taxon>
        <taxon>Bradyrhizobium</taxon>
    </lineage>
</organism>
<evidence type="ECO:0000313" key="5">
    <source>
        <dbReference type="Proteomes" id="UP000030377"/>
    </source>
</evidence>
<reference evidence="4 5" key="1">
    <citation type="submission" date="2014-09" db="EMBL/GenBank/DDBJ databases">
        <title>Draft genome of Bradyrhizobium japonicum Is-34.</title>
        <authorList>
            <person name="Tsurumaru H."/>
            <person name="Yamakawa T."/>
            <person name="Hashimoto S."/>
            <person name="Okizaki K."/>
            <person name="Kanesaki Y."/>
            <person name="Yoshikawa H."/>
            <person name="Yajima S."/>
        </authorList>
    </citation>
    <scope>NUCLEOTIDE SEQUENCE [LARGE SCALE GENOMIC DNA]</scope>
    <source>
        <strain evidence="4 5">Is-34</strain>
    </source>
</reference>
<dbReference type="PROSITE" id="PS50887">
    <property type="entry name" value="GGDEF"/>
    <property type="match status" value="1"/>
</dbReference>
<dbReference type="PANTHER" id="PTHR44757:SF2">
    <property type="entry name" value="BIOFILM ARCHITECTURE MAINTENANCE PROTEIN MBAA"/>
    <property type="match status" value="1"/>
</dbReference>
<protein>
    <submittedName>
        <fullName evidence="4">Diguanylate cyclase</fullName>
    </submittedName>
</protein>
<evidence type="ECO:0000256" key="1">
    <source>
        <dbReference type="SAM" id="Phobius"/>
    </source>
</evidence>
<dbReference type="InterPro" id="IPR001633">
    <property type="entry name" value="EAL_dom"/>
</dbReference>
<gene>
    <name evidence="4" type="ORF">MA20_03990</name>
</gene>
<dbReference type="InterPro" id="IPR029787">
    <property type="entry name" value="Nucleotide_cyclase"/>
</dbReference>
<evidence type="ECO:0000259" key="2">
    <source>
        <dbReference type="PROSITE" id="PS50883"/>
    </source>
</evidence>
<keyword evidence="1" id="KW-1133">Transmembrane helix</keyword>
<comment type="caution">
    <text evidence="4">The sequence shown here is derived from an EMBL/GenBank/DDBJ whole genome shotgun (WGS) entry which is preliminary data.</text>
</comment>
<dbReference type="SUPFAM" id="SSF141868">
    <property type="entry name" value="EAL domain-like"/>
    <property type="match status" value="1"/>
</dbReference>
<dbReference type="PROSITE" id="PS50883">
    <property type="entry name" value="EAL"/>
    <property type="match status" value="1"/>
</dbReference>